<dbReference type="SUPFAM" id="SSF56436">
    <property type="entry name" value="C-type lectin-like"/>
    <property type="match status" value="1"/>
</dbReference>
<feature type="signal peptide" evidence="1">
    <location>
        <begin position="1"/>
        <end position="19"/>
    </location>
</feature>
<dbReference type="InterPro" id="IPR050111">
    <property type="entry name" value="C-type_lectin/snaclec_domain"/>
</dbReference>
<keyword evidence="4" id="KW-1185">Reference proteome</keyword>
<feature type="domain" description="C-type lectin" evidence="2">
    <location>
        <begin position="51"/>
        <end position="149"/>
    </location>
</feature>
<dbReference type="CDD" id="cd00037">
    <property type="entry name" value="CLECT"/>
    <property type="match status" value="1"/>
</dbReference>
<organism evidence="3 4">
    <name type="scientific">Oedothorax gibbosus</name>
    <dbReference type="NCBI Taxonomy" id="931172"/>
    <lineage>
        <taxon>Eukaryota</taxon>
        <taxon>Metazoa</taxon>
        <taxon>Ecdysozoa</taxon>
        <taxon>Arthropoda</taxon>
        <taxon>Chelicerata</taxon>
        <taxon>Arachnida</taxon>
        <taxon>Araneae</taxon>
        <taxon>Araneomorphae</taxon>
        <taxon>Entelegynae</taxon>
        <taxon>Araneoidea</taxon>
        <taxon>Linyphiidae</taxon>
        <taxon>Erigoninae</taxon>
        <taxon>Oedothorax</taxon>
    </lineage>
</organism>
<evidence type="ECO:0000313" key="4">
    <source>
        <dbReference type="Proteomes" id="UP000827092"/>
    </source>
</evidence>
<dbReference type="InterPro" id="IPR001304">
    <property type="entry name" value="C-type_lectin-like"/>
</dbReference>
<proteinExistence type="predicted"/>
<dbReference type="EMBL" id="JAFNEN010000397">
    <property type="protein sequence ID" value="KAG8183913.1"/>
    <property type="molecule type" value="Genomic_DNA"/>
</dbReference>
<evidence type="ECO:0000259" key="2">
    <source>
        <dbReference type="PROSITE" id="PS50041"/>
    </source>
</evidence>
<dbReference type="InterPro" id="IPR016186">
    <property type="entry name" value="C-type_lectin-like/link_sf"/>
</dbReference>
<protein>
    <recommendedName>
        <fullName evidence="2">C-type lectin domain-containing protein</fullName>
    </recommendedName>
</protein>
<dbReference type="InterPro" id="IPR016187">
    <property type="entry name" value="CTDL_fold"/>
</dbReference>
<dbReference type="Proteomes" id="UP000827092">
    <property type="component" value="Unassembled WGS sequence"/>
</dbReference>
<feature type="non-terminal residue" evidence="3">
    <location>
        <position position="149"/>
    </location>
</feature>
<comment type="caution">
    <text evidence="3">The sequence shown here is derived from an EMBL/GenBank/DDBJ whole genome shotgun (WGS) entry which is preliminary data.</text>
</comment>
<dbReference type="Pfam" id="PF00059">
    <property type="entry name" value="Lectin_C"/>
    <property type="match status" value="1"/>
</dbReference>
<gene>
    <name evidence="3" type="ORF">JTE90_029021</name>
</gene>
<dbReference type="AlphaFoldDB" id="A0AAV6UJN2"/>
<evidence type="ECO:0000256" key="1">
    <source>
        <dbReference type="SAM" id="SignalP"/>
    </source>
</evidence>
<reference evidence="3 4" key="1">
    <citation type="journal article" date="2022" name="Nat. Ecol. Evol.">
        <title>A masculinizing supergene underlies an exaggerated male reproductive morph in a spider.</title>
        <authorList>
            <person name="Hendrickx F."/>
            <person name="De Corte Z."/>
            <person name="Sonet G."/>
            <person name="Van Belleghem S.M."/>
            <person name="Kostlbacher S."/>
            <person name="Vangestel C."/>
        </authorList>
    </citation>
    <scope>NUCLEOTIDE SEQUENCE [LARGE SCALE GENOMIC DNA]</scope>
    <source>
        <strain evidence="3">W744_W776</strain>
    </source>
</reference>
<feature type="chain" id="PRO_5043361257" description="C-type lectin domain-containing protein" evidence="1">
    <location>
        <begin position="20"/>
        <end position="149"/>
    </location>
</feature>
<dbReference type="SMART" id="SM00034">
    <property type="entry name" value="CLECT"/>
    <property type="match status" value="1"/>
</dbReference>
<dbReference type="PANTHER" id="PTHR22803">
    <property type="entry name" value="MANNOSE, PHOSPHOLIPASE, LECTIN RECEPTOR RELATED"/>
    <property type="match status" value="1"/>
</dbReference>
<sequence>MKHSLLVLFCLQKVFLIRAEGTWVIHKETITGTTPRQEDTNSSCTKGWYTFGDMCYKLGGENKIRRLPWKQAAQICRKNYNGNLATIDTKEKSDYLVTFLLLSAKEDVWFGLHDSLNESDYNFEDGTPVTSNTFLNWQPNEPSGRALEH</sequence>
<accession>A0AAV6UJN2</accession>
<dbReference type="PROSITE" id="PS50041">
    <property type="entry name" value="C_TYPE_LECTIN_2"/>
    <property type="match status" value="1"/>
</dbReference>
<dbReference type="Gene3D" id="3.10.100.10">
    <property type="entry name" value="Mannose-Binding Protein A, subunit A"/>
    <property type="match status" value="1"/>
</dbReference>
<name>A0AAV6UJN2_9ARAC</name>
<keyword evidence="1" id="KW-0732">Signal</keyword>
<evidence type="ECO:0000313" key="3">
    <source>
        <dbReference type="EMBL" id="KAG8183913.1"/>
    </source>
</evidence>